<organism evidence="1 2">
    <name type="scientific">Nitratireductor basaltis</name>
    <dbReference type="NCBI Taxonomy" id="472175"/>
    <lineage>
        <taxon>Bacteria</taxon>
        <taxon>Pseudomonadati</taxon>
        <taxon>Pseudomonadota</taxon>
        <taxon>Alphaproteobacteria</taxon>
        <taxon>Hyphomicrobiales</taxon>
        <taxon>Phyllobacteriaceae</taxon>
        <taxon>Nitratireductor</taxon>
    </lineage>
</organism>
<accession>A0A084U612</accession>
<dbReference type="AlphaFoldDB" id="A0A084U612"/>
<comment type="caution">
    <text evidence="1">The sequence shown here is derived from an EMBL/GenBank/DDBJ whole genome shotgun (WGS) entry which is preliminary data.</text>
</comment>
<dbReference type="OrthoDB" id="9802674at2"/>
<dbReference type="EMBL" id="JMQM01000002">
    <property type="protein sequence ID" value="KFB08398.1"/>
    <property type="molecule type" value="Genomic_DNA"/>
</dbReference>
<dbReference type="PATRIC" id="fig|472175.3.peg.2640"/>
<keyword evidence="1" id="KW-0449">Lipoprotein</keyword>
<protein>
    <submittedName>
        <fullName evidence="1">Pilus (Caulobacter type) biogenesis lipoprotein CpaD</fullName>
    </submittedName>
</protein>
<dbReference type="InterPro" id="IPR013361">
    <property type="entry name" value="Pilus_CpaD"/>
</dbReference>
<reference evidence="1 2" key="1">
    <citation type="submission" date="2014-05" db="EMBL/GenBank/DDBJ databases">
        <title>Draft Genome Sequence of Nitratireductor basaltis Strain UMTGB225, A Marine Bacterium Isolated from Green Barrel Tunicate.</title>
        <authorList>
            <person name="Gan H.Y."/>
        </authorList>
    </citation>
    <scope>NUCLEOTIDE SEQUENCE [LARGE SCALE GENOMIC DNA]</scope>
    <source>
        <strain evidence="1 2">UMTGB225</strain>
    </source>
</reference>
<dbReference type="RefSeq" id="WP_051914244.1">
    <property type="nucleotide sequence ID" value="NZ_JMQM01000002.1"/>
</dbReference>
<keyword evidence="2" id="KW-1185">Reference proteome</keyword>
<dbReference type="STRING" id="472175.EL18_02648"/>
<evidence type="ECO:0000313" key="2">
    <source>
        <dbReference type="Proteomes" id="UP000053675"/>
    </source>
</evidence>
<dbReference type="NCBIfam" id="TIGR02522">
    <property type="entry name" value="pilus_cpaD"/>
    <property type="match status" value="1"/>
</dbReference>
<dbReference type="InterPro" id="IPR019027">
    <property type="entry name" value="Pilus_biogenesis_CpaD-related"/>
</dbReference>
<evidence type="ECO:0000313" key="1">
    <source>
        <dbReference type="EMBL" id="KFB08398.1"/>
    </source>
</evidence>
<sequence length="230" mass="25152">MIVLGEMKRGMPILAVVLASLLAGCAAKRDSVIVGSVPEDYRTRHPIVIAEGVEVLDLPVASTSNRMTYQQKAAISGFLSNYAESGGSVVSILVPAGAANSAAALDVARDFRDYIARRGVHAGQIQLLNYQAQPDRAAPIRLSYSRVKAQVGQCGRWPSDLLKTEENRNWENFGCSYQNNLAAQVANPMDFLGPREMTPIDAENRDAAITDYKDRLVSDDFRSRSEVDYD</sequence>
<proteinExistence type="predicted"/>
<dbReference type="Proteomes" id="UP000053675">
    <property type="component" value="Unassembled WGS sequence"/>
</dbReference>
<dbReference type="Pfam" id="PF09476">
    <property type="entry name" value="Pilus_CpaD"/>
    <property type="match status" value="1"/>
</dbReference>
<name>A0A084U612_9HYPH</name>
<gene>
    <name evidence="1" type="ORF">EL18_02648</name>
</gene>
<dbReference type="eggNOG" id="COG5461">
    <property type="taxonomic scope" value="Bacteria"/>
</dbReference>